<reference evidence="2" key="1">
    <citation type="submission" date="2022-03" db="EMBL/GenBank/DDBJ databases">
        <authorList>
            <person name="Sayadi A."/>
        </authorList>
    </citation>
    <scope>NUCLEOTIDE SEQUENCE</scope>
</reference>
<proteinExistence type="predicted"/>
<evidence type="ECO:0000256" key="1">
    <source>
        <dbReference type="SAM" id="MobiDB-lite"/>
    </source>
</evidence>
<protein>
    <submittedName>
        <fullName evidence="2">Uncharacterized protein</fullName>
    </submittedName>
</protein>
<dbReference type="Proteomes" id="UP001152888">
    <property type="component" value="Unassembled WGS sequence"/>
</dbReference>
<sequence length="38" mass="4243">MKGNKLVRAGPPEGSESTGENRNENAMYNVYTPMHNTF</sequence>
<organism evidence="2 3">
    <name type="scientific">Acanthoscelides obtectus</name>
    <name type="common">Bean weevil</name>
    <name type="synonym">Bruchus obtectus</name>
    <dbReference type="NCBI Taxonomy" id="200917"/>
    <lineage>
        <taxon>Eukaryota</taxon>
        <taxon>Metazoa</taxon>
        <taxon>Ecdysozoa</taxon>
        <taxon>Arthropoda</taxon>
        <taxon>Hexapoda</taxon>
        <taxon>Insecta</taxon>
        <taxon>Pterygota</taxon>
        <taxon>Neoptera</taxon>
        <taxon>Endopterygota</taxon>
        <taxon>Coleoptera</taxon>
        <taxon>Polyphaga</taxon>
        <taxon>Cucujiformia</taxon>
        <taxon>Chrysomeloidea</taxon>
        <taxon>Chrysomelidae</taxon>
        <taxon>Bruchinae</taxon>
        <taxon>Bruchini</taxon>
        <taxon>Acanthoscelides</taxon>
    </lineage>
</organism>
<dbReference type="AlphaFoldDB" id="A0A9P0L8A5"/>
<feature type="region of interest" description="Disordered" evidence="1">
    <location>
        <begin position="1"/>
        <end position="27"/>
    </location>
</feature>
<accession>A0A9P0L8A5</accession>
<gene>
    <name evidence="2" type="ORF">ACAOBT_LOCUS19783</name>
</gene>
<comment type="caution">
    <text evidence="2">The sequence shown here is derived from an EMBL/GenBank/DDBJ whole genome shotgun (WGS) entry which is preliminary data.</text>
</comment>
<keyword evidence="3" id="KW-1185">Reference proteome</keyword>
<feature type="compositionally biased region" description="Polar residues" evidence="1">
    <location>
        <begin position="15"/>
        <end position="26"/>
    </location>
</feature>
<dbReference type="EMBL" id="CAKOFQ010007094">
    <property type="protein sequence ID" value="CAH1990634.1"/>
    <property type="molecule type" value="Genomic_DNA"/>
</dbReference>
<evidence type="ECO:0000313" key="3">
    <source>
        <dbReference type="Proteomes" id="UP001152888"/>
    </source>
</evidence>
<name>A0A9P0L8A5_ACAOB</name>
<evidence type="ECO:0000313" key="2">
    <source>
        <dbReference type="EMBL" id="CAH1990634.1"/>
    </source>
</evidence>